<evidence type="ECO:0000313" key="12">
    <source>
        <dbReference type="Proteomes" id="UP000069926"/>
    </source>
</evidence>
<comment type="subunit">
    <text evidence="8">Monomer.</text>
</comment>
<dbReference type="InterPro" id="IPR014100">
    <property type="entry name" value="GTP-bd_Obg/CgtA"/>
</dbReference>
<proteinExistence type="inferred from homology"/>
<comment type="similarity">
    <text evidence="1 8">Belongs to the TRAFAC class OBG-HflX-like GTPase superfamily. OBG GTPase family.</text>
</comment>
<dbReference type="Gene3D" id="2.70.210.12">
    <property type="entry name" value="GTP1/OBG domain"/>
    <property type="match status" value="1"/>
</dbReference>
<feature type="binding site" evidence="8">
    <location>
        <begin position="167"/>
        <end position="174"/>
    </location>
    <ligand>
        <name>GTP</name>
        <dbReference type="ChEBI" id="CHEBI:37565"/>
    </ligand>
</feature>
<dbReference type="GO" id="GO:0042254">
    <property type="term" value="P:ribosome biogenesis"/>
    <property type="evidence" value="ECO:0007669"/>
    <property type="project" value="UniProtKB-UniRule"/>
</dbReference>
<feature type="binding site" evidence="8">
    <location>
        <begin position="315"/>
        <end position="317"/>
    </location>
    <ligand>
        <name>GTP</name>
        <dbReference type="ChEBI" id="CHEBI:37565"/>
    </ligand>
</feature>
<dbReference type="NCBIfam" id="TIGR02729">
    <property type="entry name" value="Obg_CgtA"/>
    <property type="match status" value="1"/>
</dbReference>
<dbReference type="SUPFAM" id="SSF82051">
    <property type="entry name" value="Obg GTP-binding protein N-terminal domain"/>
    <property type="match status" value="1"/>
</dbReference>
<dbReference type="PATRIC" id="fig|634113.3.peg.584"/>
<feature type="binding site" evidence="8">
    <location>
        <begin position="192"/>
        <end position="196"/>
    </location>
    <ligand>
        <name>GTP</name>
        <dbReference type="ChEBI" id="CHEBI:37565"/>
    </ligand>
</feature>
<accession>A0A109QEP4</accession>
<dbReference type="InterPro" id="IPR027417">
    <property type="entry name" value="P-loop_NTPase"/>
</dbReference>
<dbReference type="Pfam" id="PF01018">
    <property type="entry name" value="GTP1_OBG"/>
    <property type="match status" value="1"/>
</dbReference>
<comment type="function">
    <text evidence="8">An essential GTPase which binds GTP, GDP and possibly (p)ppGpp with moderate affinity, with high nucleotide exchange rates and a fairly low GTP hydrolysis rate. Plays a role in control of the cell cycle, stress response, ribosome biogenesis and in those bacteria that undergo differentiation, in morphogenesis control.</text>
</comment>
<dbReference type="InterPro" id="IPR006073">
    <property type="entry name" value="GTP-bd"/>
</dbReference>
<reference evidence="11 12" key="1">
    <citation type="submission" date="2016-01" db="EMBL/GenBank/DDBJ databases">
        <title>Genome sequence of Ca. Arsenophonus lipopteni, the exclusive symbiont of a blood sucking fly Lipoptena cervi (Diptera: Hippoboscidae).</title>
        <authorList>
            <person name="Novakova E."/>
            <person name="Hypsa V."/>
            <person name="Nguyen P."/>
            <person name="Husnik F."/>
            <person name="Darby A.C."/>
        </authorList>
    </citation>
    <scope>NUCLEOTIDE SEQUENCE [LARGE SCALE GENOMIC DNA]</scope>
    <source>
        <strain evidence="11 12">CB</strain>
    </source>
</reference>
<feature type="domain" description="Obg" evidence="10">
    <location>
        <begin position="1"/>
        <end position="160"/>
    </location>
</feature>
<evidence type="ECO:0000256" key="8">
    <source>
        <dbReference type="HAMAP-Rule" id="MF_01454"/>
    </source>
</evidence>
<feature type="domain" description="OBG-type G" evidence="9">
    <location>
        <begin position="161"/>
        <end position="334"/>
    </location>
</feature>
<evidence type="ECO:0000313" key="11">
    <source>
        <dbReference type="EMBL" id="AMA65171.1"/>
    </source>
</evidence>
<feature type="binding site" evidence="8">
    <location>
        <position position="194"/>
    </location>
    <ligand>
        <name>Mg(2+)</name>
        <dbReference type="ChEBI" id="CHEBI:18420"/>
    </ligand>
</feature>
<keyword evidence="12" id="KW-1185">Reference proteome</keyword>
<protein>
    <recommendedName>
        <fullName evidence="8">GTPase Obg</fullName>
        <ecNumber evidence="8">3.6.5.-</ecNumber>
    </recommendedName>
    <alternativeName>
        <fullName evidence="8">GTP-binding protein Obg</fullName>
    </alternativeName>
</protein>
<dbReference type="GO" id="GO:0003924">
    <property type="term" value="F:GTPase activity"/>
    <property type="evidence" value="ECO:0007669"/>
    <property type="project" value="UniProtKB-UniRule"/>
</dbReference>
<dbReference type="InterPro" id="IPR031167">
    <property type="entry name" value="G_OBG"/>
</dbReference>
<dbReference type="PANTHER" id="PTHR11702">
    <property type="entry name" value="DEVELOPMENTALLY REGULATED GTP-BINDING PROTEIN-RELATED"/>
    <property type="match status" value="1"/>
</dbReference>
<comment type="cofactor">
    <cofactor evidence="8">
        <name>Mg(2+)</name>
        <dbReference type="ChEBI" id="CHEBI:18420"/>
    </cofactor>
</comment>
<feature type="binding site" evidence="8">
    <location>
        <position position="174"/>
    </location>
    <ligand>
        <name>Mg(2+)</name>
        <dbReference type="ChEBI" id="CHEBI:18420"/>
    </ligand>
</feature>
<keyword evidence="3 8" id="KW-0479">Metal-binding</keyword>
<dbReference type="Proteomes" id="UP000069926">
    <property type="component" value="Chromosome"/>
</dbReference>
<dbReference type="GO" id="GO:0005525">
    <property type="term" value="F:GTP binding"/>
    <property type="evidence" value="ECO:0007669"/>
    <property type="project" value="UniProtKB-UniRule"/>
</dbReference>
<dbReference type="NCBIfam" id="NF008956">
    <property type="entry name" value="PRK12299.1"/>
    <property type="match status" value="1"/>
</dbReference>
<dbReference type="PROSITE" id="PS51883">
    <property type="entry name" value="OBG"/>
    <property type="match status" value="1"/>
</dbReference>
<dbReference type="CDD" id="cd01898">
    <property type="entry name" value="Obg"/>
    <property type="match status" value="1"/>
</dbReference>
<organism evidence="11 12">
    <name type="scientific">Candidatus Arsenophonus lipoptenae</name>
    <dbReference type="NCBI Taxonomy" id="634113"/>
    <lineage>
        <taxon>Bacteria</taxon>
        <taxon>Pseudomonadati</taxon>
        <taxon>Pseudomonadota</taxon>
        <taxon>Gammaproteobacteria</taxon>
        <taxon>Enterobacterales</taxon>
        <taxon>Morganellaceae</taxon>
        <taxon>Arsenophonus</taxon>
    </lineage>
</organism>
<dbReference type="InterPro" id="IPR036726">
    <property type="entry name" value="GTP1_OBG_dom_sf"/>
</dbReference>
<evidence type="ECO:0000256" key="1">
    <source>
        <dbReference type="ARBA" id="ARBA00007699"/>
    </source>
</evidence>
<evidence type="ECO:0000256" key="2">
    <source>
        <dbReference type="ARBA" id="ARBA00022490"/>
    </source>
</evidence>
<evidence type="ECO:0000256" key="3">
    <source>
        <dbReference type="ARBA" id="ARBA00022723"/>
    </source>
</evidence>
<dbReference type="AlphaFoldDB" id="A0A109QEP4"/>
<dbReference type="HAMAP" id="MF_01454">
    <property type="entry name" value="GTPase_Obg"/>
    <property type="match status" value="1"/>
</dbReference>
<gene>
    <name evidence="8 11" type="primary">obg</name>
    <name evidence="11" type="ORF">AUT07_00618</name>
</gene>
<evidence type="ECO:0000256" key="6">
    <source>
        <dbReference type="ARBA" id="ARBA00022842"/>
    </source>
</evidence>
<dbReference type="EMBL" id="CP013920">
    <property type="protein sequence ID" value="AMA65171.1"/>
    <property type="molecule type" value="Genomic_DNA"/>
</dbReference>
<feature type="binding site" evidence="8">
    <location>
        <begin position="214"/>
        <end position="217"/>
    </location>
    <ligand>
        <name>GTP</name>
        <dbReference type="ChEBI" id="CHEBI:37565"/>
    </ligand>
</feature>
<dbReference type="PIRSF" id="PIRSF002401">
    <property type="entry name" value="GTP_bd_Obg/CgtA"/>
    <property type="match status" value="1"/>
</dbReference>
<keyword evidence="2 8" id="KW-0963">Cytoplasm</keyword>
<dbReference type="SUPFAM" id="SSF52540">
    <property type="entry name" value="P-loop containing nucleoside triphosphate hydrolases"/>
    <property type="match status" value="1"/>
</dbReference>
<dbReference type="FunFam" id="2.70.210.12:FF:000001">
    <property type="entry name" value="GTPase Obg"/>
    <property type="match status" value="1"/>
</dbReference>
<keyword evidence="4 8" id="KW-0547">Nucleotide-binding</keyword>
<dbReference type="STRING" id="634113.AUT07_00618"/>
<evidence type="ECO:0000259" key="9">
    <source>
        <dbReference type="PROSITE" id="PS51710"/>
    </source>
</evidence>
<keyword evidence="5 8" id="KW-0378">Hydrolase</keyword>
<dbReference type="NCBIfam" id="NF008955">
    <property type="entry name" value="PRK12297.1"/>
    <property type="match status" value="1"/>
</dbReference>
<dbReference type="PRINTS" id="PR00326">
    <property type="entry name" value="GTP1OBG"/>
</dbReference>
<name>A0A109QEP4_9GAMM</name>
<dbReference type="InterPro" id="IPR006169">
    <property type="entry name" value="GTP1_OBG_dom"/>
</dbReference>
<evidence type="ECO:0000256" key="4">
    <source>
        <dbReference type="ARBA" id="ARBA00022741"/>
    </source>
</evidence>
<comment type="subcellular location">
    <subcellularLocation>
        <location evidence="8">Cytoplasm</location>
    </subcellularLocation>
</comment>
<dbReference type="OrthoDB" id="9807318at2"/>
<sequence length="348" mass="38651">MKFIDKARILVIAGDGGNGCISFRREKYIPKGGPNGGDGGDGGDVYLLADENFNTLISYKFKKIFRAERGQDGKSRNCTGRRGKDIIIKVPVGTRVSNFLNNKEVICDMVFHNQSFMIAKGGFHGLGNARFKSSINRSPRQKTMGTKGETKELLLELILLADVGLLGMPNSGKSTFIRSVSSATPKISTYPFTTLSPSLGVVIINICSRFIIADIPGLIQGAADGAGLGIHFLQHLERCKMLLHIIDICPIDGSDPIEHIKIIDAELKKYSVKLTQKPRWLVFNKIDLSVSENINNRIKTIIQALKWKDRYYQISAVNFIGTKLLCLDIMRFIESYSKNISIHETKLK</sequence>
<evidence type="ECO:0000256" key="5">
    <source>
        <dbReference type="ARBA" id="ARBA00022801"/>
    </source>
</evidence>
<dbReference type="GO" id="GO:0005737">
    <property type="term" value="C:cytoplasm"/>
    <property type="evidence" value="ECO:0007669"/>
    <property type="project" value="UniProtKB-SubCell"/>
</dbReference>
<dbReference type="InterPro" id="IPR006074">
    <property type="entry name" value="GTP1-OBG_CS"/>
</dbReference>
<dbReference type="InterPro" id="IPR045086">
    <property type="entry name" value="OBG_GTPase"/>
</dbReference>
<dbReference type="GO" id="GO:0000287">
    <property type="term" value="F:magnesium ion binding"/>
    <property type="evidence" value="ECO:0007669"/>
    <property type="project" value="InterPro"/>
</dbReference>
<evidence type="ECO:0000256" key="7">
    <source>
        <dbReference type="ARBA" id="ARBA00023134"/>
    </source>
</evidence>
<dbReference type="PANTHER" id="PTHR11702:SF31">
    <property type="entry name" value="MITOCHONDRIAL RIBOSOME-ASSOCIATED GTPASE 2"/>
    <property type="match status" value="1"/>
</dbReference>
<feature type="binding site" evidence="8">
    <location>
        <begin position="284"/>
        <end position="287"/>
    </location>
    <ligand>
        <name>GTP</name>
        <dbReference type="ChEBI" id="CHEBI:37565"/>
    </ligand>
</feature>
<dbReference type="KEGG" id="asy:AUT07_00618"/>
<dbReference type="PROSITE" id="PS51710">
    <property type="entry name" value="G_OBG"/>
    <property type="match status" value="1"/>
</dbReference>
<dbReference type="Gene3D" id="3.40.50.300">
    <property type="entry name" value="P-loop containing nucleotide triphosphate hydrolases"/>
    <property type="match status" value="1"/>
</dbReference>
<keyword evidence="7 8" id="KW-0342">GTP-binding</keyword>
<dbReference type="PROSITE" id="PS00905">
    <property type="entry name" value="GTP1_OBG"/>
    <property type="match status" value="1"/>
</dbReference>
<dbReference type="Pfam" id="PF01926">
    <property type="entry name" value="MMR_HSR1"/>
    <property type="match status" value="1"/>
</dbReference>
<evidence type="ECO:0000259" key="10">
    <source>
        <dbReference type="PROSITE" id="PS51883"/>
    </source>
</evidence>
<keyword evidence="6 8" id="KW-0460">Magnesium</keyword>
<dbReference type="GO" id="GO:0043022">
    <property type="term" value="F:ribosome binding"/>
    <property type="evidence" value="ECO:0007669"/>
    <property type="project" value="UniProtKB-ARBA"/>
</dbReference>
<dbReference type="EC" id="3.6.5.-" evidence="8"/>